<accession>A0A1M5UMU7</accession>
<dbReference type="Proteomes" id="UP000184032">
    <property type="component" value="Unassembled WGS sequence"/>
</dbReference>
<reference evidence="3" key="1">
    <citation type="submission" date="2016-11" db="EMBL/GenBank/DDBJ databases">
        <authorList>
            <person name="Varghese N."/>
            <person name="Submissions S."/>
        </authorList>
    </citation>
    <scope>NUCLEOTIDE SEQUENCE [LARGE SCALE GENOMIC DNA]</scope>
    <source>
        <strain evidence="3">DSM 21120</strain>
    </source>
</reference>
<gene>
    <name evidence="2" type="ORF">SAMN02745245_01817</name>
</gene>
<keyword evidence="3" id="KW-1185">Reference proteome</keyword>
<evidence type="ECO:0000313" key="2">
    <source>
        <dbReference type="EMBL" id="SHH64271.1"/>
    </source>
</evidence>
<proteinExistence type="predicted"/>
<sequence length="267" mass="31295">MASIYTHNKFGLDLIDKLNPTLKDISTKYNSYYLLGQQGPDFLFFNPKLFIKKNAPGNYIHAQSFKSFLDLNKVYLKSQNLSSPLMAYLLGATCHFILDSKIHPTVNSLAEKQFSHQDIESELDRYFLLIDENDPITFHLENLIPRDKTIFKNVYPLYKKYKNINYNDFLKSMEDFYKWKKFFHTETLRKEKIILNTMSLFKVKNIIGGQIIRQTPFDQAYNSNKILSETFTSALNAAPKLLENALDYIYNDAPLYSEFFMNYNGIK</sequence>
<protein>
    <submittedName>
        <fullName evidence="2">Zinc dependent phospholipase C</fullName>
    </submittedName>
</protein>
<name>A0A1M5UMU7_9FIRM</name>
<dbReference type="Pfam" id="PF00882">
    <property type="entry name" value="Zn_dep_PLPC"/>
    <property type="match status" value="1"/>
</dbReference>
<dbReference type="RefSeq" id="WP_073185559.1">
    <property type="nucleotide sequence ID" value="NZ_FQXI01000018.1"/>
</dbReference>
<dbReference type="STRING" id="1120995.SAMN02745245_01817"/>
<dbReference type="EMBL" id="FQXI01000018">
    <property type="protein sequence ID" value="SHH64271.1"/>
    <property type="molecule type" value="Genomic_DNA"/>
</dbReference>
<evidence type="ECO:0000313" key="3">
    <source>
        <dbReference type="Proteomes" id="UP000184032"/>
    </source>
</evidence>
<evidence type="ECO:0000259" key="1">
    <source>
        <dbReference type="Pfam" id="PF00882"/>
    </source>
</evidence>
<dbReference type="OrthoDB" id="9810528at2"/>
<dbReference type="InterPro" id="IPR029002">
    <property type="entry name" value="PLPC/GPLD1"/>
</dbReference>
<dbReference type="AlphaFoldDB" id="A0A1M5UMU7"/>
<organism evidence="2 3">
    <name type="scientific">Anaerosphaera aminiphila DSM 21120</name>
    <dbReference type="NCBI Taxonomy" id="1120995"/>
    <lineage>
        <taxon>Bacteria</taxon>
        <taxon>Bacillati</taxon>
        <taxon>Bacillota</taxon>
        <taxon>Tissierellia</taxon>
        <taxon>Tissierellales</taxon>
        <taxon>Peptoniphilaceae</taxon>
        <taxon>Anaerosphaera</taxon>
    </lineage>
</organism>
<feature type="domain" description="Phospholipase C/D" evidence="1">
    <location>
        <begin position="6"/>
        <end position="149"/>
    </location>
</feature>